<dbReference type="Pfam" id="PF00134">
    <property type="entry name" value="Cyclin_N"/>
    <property type="match status" value="1"/>
</dbReference>
<dbReference type="EMBL" id="CH916372">
    <property type="protein sequence ID" value="EDV98933.1"/>
    <property type="molecule type" value="Genomic_DNA"/>
</dbReference>
<dbReference type="SMART" id="SM00385">
    <property type="entry name" value="CYCLIN"/>
    <property type="match status" value="3"/>
</dbReference>
<dbReference type="eggNOG" id="KOG0653">
    <property type="taxonomic scope" value="Eukaryota"/>
</dbReference>
<dbReference type="SMR" id="B4JPV3"/>
<feature type="domain" description="Cyclin-like" evidence="6">
    <location>
        <begin position="287"/>
        <end position="380"/>
    </location>
</feature>
<evidence type="ECO:0000313" key="9">
    <source>
        <dbReference type="Proteomes" id="UP000001070"/>
    </source>
</evidence>
<gene>
    <name evidence="8" type="primary">Dgri\GH13591</name>
    <name evidence="8" type="ORF">Dgri_GH13591</name>
</gene>
<dbReference type="PhylomeDB" id="B4JPV3"/>
<reference evidence="8 9" key="1">
    <citation type="journal article" date="2007" name="Nature">
        <title>Evolution of genes and genomes on the Drosophila phylogeny.</title>
        <authorList>
            <consortium name="Drosophila 12 Genomes Consortium"/>
            <person name="Clark A.G."/>
            <person name="Eisen M.B."/>
            <person name="Smith D.R."/>
            <person name="Bergman C.M."/>
            <person name="Oliver B."/>
            <person name="Markow T.A."/>
            <person name="Kaufman T.C."/>
            <person name="Kellis M."/>
            <person name="Gelbart W."/>
            <person name="Iyer V.N."/>
            <person name="Pollard D.A."/>
            <person name="Sackton T.B."/>
            <person name="Larracuente A.M."/>
            <person name="Singh N.D."/>
            <person name="Abad J.P."/>
            <person name="Abt D.N."/>
            <person name="Adryan B."/>
            <person name="Aguade M."/>
            <person name="Akashi H."/>
            <person name="Anderson W.W."/>
            <person name="Aquadro C.F."/>
            <person name="Ardell D.H."/>
            <person name="Arguello R."/>
            <person name="Artieri C.G."/>
            <person name="Barbash D.A."/>
            <person name="Barker D."/>
            <person name="Barsanti P."/>
            <person name="Batterham P."/>
            <person name="Batzoglou S."/>
            <person name="Begun D."/>
            <person name="Bhutkar A."/>
            <person name="Blanco E."/>
            <person name="Bosak S.A."/>
            <person name="Bradley R.K."/>
            <person name="Brand A.D."/>
            <person name="Brent M.R."/>
            <person name="Brooks A.N."/>
            <person name="Brown R.H."/>
            <person name="Butlin R.K."/>
            <person name="Caggese C."/>
            <person name="Calvi B.R."/>
            <person name="Bernardo de Carvalho A."/>
            <person name="Caspi A."/>
            <person name="Castrezana S."/>
            <person name="Celniker S.E."/>
            <person name="Chang J.L."/>
            <person name="Chapple C."/>
            <person name="Chatterji S."/>
            <person name="Chinwalla A."/>
            <person name="Civetta A."/>
            <person name="Clifton S.W."/>
            <person name="Comeron J.M."/>
            <person name="Costello J.C."/>
            <person name="Coyne J.A."/>
            <person name="Daub J."/>
            <person name="David R.G."/>
            <person name="Delcher A.L."/>
            <person name="Delehaunty K."/>
            <person name="Do C.B."/>
            <person name="Ebling H."/>
            <person name="Edwards K."/>
            <person name="Eickbush T."/>
            <person name="Evans J.D."/>
            <person name="Filipski A."/>
            <person name="Findeiss S."/>
            <person name="Freyhult E."/>
            <person name="Fulton L."/>
            <person name="Fulton R."/>
            <person name="Garcia A.C."/>
            <person name="Gardiner A."/>
            <person name="Garfield D.A."/>
            <person name="Garvin B.E."/>
            <person name="Gibson G."/>
            <person name="Gilbert D."/>
            <person name="Gnerre S."/>
            <person name="Godfrey J."/>
            <person name="Good R."/>
            <person name="Gotea V."/>
            <person name="Gravely B."/>
            <person name="Greenberg A.J."/>
            <person name="Griffiths-Jones S."/>
            <person name="Gross S."/>
            <person name="Guigo R."/>
            <person name="Gustafson E.A."/>
            <person name="Haerty W."/>
            <person name="Hahn M.W."/>
            <person name="Halligan D.L."/>
            <person name="Halpern A.L."/>
            <person name="Halter G.M."/>
            <person name="Han M.V."/>
            <person name="Heger A."/>
            <person name="Hillier L."/>
            <person name="Hinrichs A.S."/>
            <person name="Holmes I."/>
            <person name="Hoskins R.A."/>
            <person name="Hubisz M.J."/>
            <person name="Hultmark D."/>
            <person name="Huntley M.A."/>
            <person name="Jaffe D.B."/>
            <person name="Jagadeeshan S."/>
            <person name="Jeck W.R."/>
            <person name="Johnson J."/>
            <person name="Jones C.D."/>
            <person name="Jordan W.C."/>
            <person name="Karpen G.H."/>
            <person name="Kataoka E."/>
            <person name="Keightley P.D."/>
            <person name="Kheradpour P."/>
            <person name="Kirkness E.F."/>
            <person name="Koerich L.B."/>
            <person name="Kristiansen K."/>
            <person name="Kudrna D."/>
            <person name="Kulathinal R.J."/>
            <person name="Kumar S."/>
            <person name="Kwok R."/>
            <person name="Lander E."/>
            <person name="Langley C.H."/>
            <person name="Lapoint R."/>
            <person name="Lazzaro B.P."/>
            <person name="Lee S.J."/>
            <person name="Levesque L."/>
            <person name="Li R."/>
            <person name="Lin C.F."/>
            <person name="Lin M.F."/>
            <person name="Lindblad-Toh K."/>
            <person name="Llopart A."/>
            <person name="Long M."/>
            <person name="Low L."/>
            <person name="Lozovsky E."/>
            <person name="Lu J."/>
            <person name="Luo M."/>
            <person name="Machado C.A."/>
            <person name="Makalowski W."/>
            <person name="Marzo M."/>
            <person name="Matsuda M."/>
            <person name="Matzkin L."/>
            <person name="McAllister B."/>
            <person name="McBride C.S."/>
            <person name="McKernan B."/>
            <person name="McKernan K."/>
            <person name="Mendez-Lago M."/>
            <person name="Minx P."/>
            <person name="Mollenhauer M.U."/>
            <person name="Montooth K."/>
            <person name="Mount S.M."/>
            <person name="Mu X."/>
            <person name="Myers E."/>
            <person name="Negre B."/>
            <person name="Newfeld S."/>
            <person name="Nielsen R."/>
            <person name="Noor M.A."/>
            <person name="O'Grady P."/>
            <person name="Pachter L."/>
            <person name="Papaceit M."/>
            <person name="Parisi M.J."/>
            <person name="Parisi M."/>
            <person name="Parts L."/>
            <person name="Pedersen J.S."/>
            <person name="Pesole G."/>
            <person name="Phillippy A.M."/>
            <person name="Ponting C.P."/>
            <person name="Pop M."/>
            <person name="Porcelli D."/>
            <person name="Powell J.R."/>
            <person name="Prohaska S."/>
            <person name="Pruitt K."/>
            <person name="Puig M."/>
            <person name="Quesneville H."/>
            <person name="Ram K.R."/>
            <person name="Rand D."/>
            <person name="Rasmussen M.D."/>
            <person name="Reed L.K."/>
            <person name="Reenan R."/>
            <person name="Reily A."/>
            <person name="Remington K.A."/>
            <person name="Rieger T.T."/>
            <person name="Ritchie M.G."/>
            <person name="Robin C."/>
            <person name="Rogers Y.H."/>
            <person name="Rohde C."/>
            <person name="Rozas J."/>
            <person name="Rubenfield M.J."/>
            <person name="Ruiz A."/>
            <person name="Russo S."/>
            <person name="Salzberg S.L."/>
            <person name="Sanchez-Gracia A."/>
            <person name="Saranga D.J."/>
            <person name="Sato H."/>
            <person name="Schaeffer S.W."/>
            <person name="Schatz M.C."/>
            <person name="Schlenke T."/>
            <person name="Schwartz R."/>
            <person name="Segarra C."/>
            <person name="Singh R.S."/>
            <person name="Sirot L."/>
            <person name="Sirota M."/>
            <person name="Sisneros N.B."/>
            <person name="Smith C.D."/>
            <person name="Smith T.F."/>
            <person name="Spieth J."/>
            <person name="Stage D.E."/>
            <person name="Stark A."/>
            <person name="Stephan W."/>
            <person name="Strausberg R.L."/>
            <person name="Strempel S."/>
            <person name="Sturgill D."/>
            <person name="Sutton G."/>
            <person name="Sutton G.G."/>
            <person name="Tao W."/>
            <person name="Teichmann S."/>
            <person name="Tobari Y.N."/>
            <person name="Tomimura Y."/>
            <person name="Tsolas J.M."/>
            <person name="Valente V.L."/>
            <person name="Venter E."/>
            <person name="Venter J.C."/>
            <person name="Vicario S."/>
            <person name="Vieira F.G."/>
            <person name="Vilella A.J."/>
            <person name="Villasante A."/>
            <person name="Walenz B."/>
            <person name="Wang J."/>
            <person name="Wasserman M."/>
            <person name="Watts T."/>
            <person name="Wilson D."/>
            <person name="Wilson R.K."/>
            <person name="Wing R.A."/>
            <person name="Wolfner M.F."/>
            <person name="Wong A."/>
            <person name="Wong G.K."/>
            <person name="Wu C.I."/>
            <person name="Wu G."/>
            <person name="Yamamoto D."/>
            <person name="Yang H.P."/>
            <person name="Yang S.P."/>
            <person name="Yorke J.A."/>
            <person name="Yoshida K."/>
            <person name="Zdobnov E."/>
            <person name="Zhang P."/>
            <person name="Zhang Y."/>
            <person name="Zimin A.V."/>
            <person name="Baldwin J."/>
            <person name="Abdouelleil A."/>
            <person name="Abdulkadir J."/>
            <person name="Abebe A."/>
            <person name="Abera B."/>
            <person name="Abreu J."/>
            <person name="Acer S.C."/>
            <person name="Aftuck L."/>
            <person name="Alexander A."/>
            <person name="An P."/>
            <person name="Anderson E."/>
            <person name="Anderson S."/>
            <person name="Arachi H."/>
            <person name="Azer M."/>
            <person name="Bachantsang P."/>
            <person name="Barry A."/>
            <person name="Bayul T."/>
            <person name="Berlin A."/>
            <person name="Bessette D."/>
            <person name="Bloom T."/>
            <person name="Blye J."/>
            <person name="Boguslavskiy L."/>
            <person name="Bonnet C."/>
            <person name="Boukhgalter B."/>
            <person name="Bourzgui I."/>
            <person name="Brown A."/>
            <person name="Cahill P."/>
            <person name="Channer S."/>
            <person name="Cheshatsang Y."/>
            <person name="Chuda L."/>
            <person name="Citroen M."/>
            <person name="Collymore A."/>
            <person name="Cooke P."/>
            <person name="Costello M."/>
            <person name="D'Aco K."/>
            <person name="Daza R."/>
            <person name="De Haan G."/>
            <person name="DeGray S."/>
            <person name="DeMaso C."/>
            <person name="Dhargay N."/>
            <person name="Dooley K."/>
            <person name="Dooley E."/>
            <person name="Doricent M."/>
            <person name="Dorje P."/>
            <person name="Dorjee K."/>
            <person name="Dupes A."/>
            <person name="Elong R."/>
            <person name="Falk J."/>
            <person name="Farina A."/>
            <person name="Faro S."/>
            <person name="Ferguson D."/>
            <person name="Fisher S."/>
            <person name="Foley C.D."/>
            <person name="Franke A."/>
            <person name="Friedrich D."/>
            <person name="Gadbois L."/>
            <person name="Gearin G."/>
            <person name="Gearin C.R."/>
            <person name="Giannoukos G."/>
            <person name="Goode T."/>
            <person name="Graham J."/>
            <person name="Grandbois E."/>
            <person name="Grewal S."/>
            <person name="Gyaltsen K."/>
            <person name="Hafez N."/>
            <person name="Hagos B."/>
            <person name="Hall J."/>
            <person name="Henson C."/>
            <person name="Hollinger A."/>
            <person name="Honan T."/>
            <person name="Huard M.D."/>
            <person name="Hughes L."/>
            <person name="Hurhula B."/>
            <person name="Husby M.E."/>
            <person name="Kamat A."/>
            <person name="Kanga B."/>
            <person name="Kashin S."/>
            <person name="Khazanovich D."/>
            <person name="Kisner P."/>
            <person name="Lance K."/>
            <person name="Lara M."/>
            <person name="Lee W."/>
            <person name="Lennon N."/>
            <person name="Letendre F."/>
            <person name="LeVine R."/>
            <person name="Lipovsky A."/>
            <person name="Liu X."/>
            <person name="Liu J."/>
            <person name="Liu S."/>
            <person name="Lokyitsang T."/>
            <person name="Lokyitsang Y."/>
            <person name="Lubonja R."/>
            <person name="Lui A."/>
            <person name="MacDonald P."/>
            <person name="Magnisalis V."/>
            <person name="Maru K."/>
            <person name="Matthews C."/>
            <person name="McCusker W."/>
            <person name="McDonough S."/>
            <person name="Mehta T."/>
            <person name="Meldrim J."/>
            <person name="Meneus L."/>
            <person name="Mihai O."/>
            <person name="Mihalev A."/>
            <person name="Mihova T."/>
            <person name="Mittelman R."/>
            <person name="Mlenga V."/>
            <person name="Montmayeur A."/>
            <person name="Mulrain L."/>
            <person name="Navidi A."/>
            <person name="Naylor J."/>
            <person name="Negash T."/>
            <person name="Nguyen T."/>
            <person name="Nguyen N."/>
            <person name="Nicol R."/>
            <person name="Norbu C."/>
            <person name="Norbu N."/>
            <person name="Novod N."/>
            <person name="O'Neill B."/>
            <person name="Osman S."/>
            <person name="Markiewicz E."/>
            <person name="Oyono O.L."/>
            <person name="Patti C."/>
            <person name="Phunkhang P."/>
            <person name="Pierre F."/>
            <person name="Priest M."/>
            <person name="Raghuraman S."/>
            <person name="Rege F."/>
            <person name="Reyes R."/>
            <person name="Rise C."/>
            <person name="Rogov P."/>
            <person name="Ross K."/>
            <person name="Ryan E."/>
            <person name="Settipalli S."/>
            <person name="Shea T."/>
            <person name="Sherpa N."/>
            <person name="Shi L."/>
            <person name="Shih D."/>
            <person name="Sparrow T."/>
            <person name="Spaulding J."/>
            <person name="Stalker J."/>
            <person name="Stange-Thomann N."/>
            <person name="Stavropoulos S."/>
            <person name="Stone C."/>
            <person name="Strader C."/>
            <person name="Tesfaye S."/>
            <person name="Thomson T."/>
            <person name="Thoulutsang Y."/>
            <person name="Thoulutsang D."/>
            <person name="Topham K."/>
            <person name="Topping I."/>
            <person name="Tsamla T."/>
            <person name="Vassiliev H."/>
            <person name="Vo A."/>
            <person name="Wangchuk T."/>
            <person name="Wangdi T."/>
            <person name="Weiand M."/>
            <person name="Wilkinson J."/>
            <person name="Wilson A."/>
            <person name="Yadav S."/>
            <person name="Young G."/>
            <person name="Yu Q."/>
            <person name="Zembek L."/>
            <person name="Zhong D."/>
            <person name="Zimmer A."/>
            <person name="Zwirko Z."/>
            <person name="Jaffe D.B."/>
            <person name="Alvarez P."/>
            <person name="Brockman W."/>
            <person name="Butler J."/>
            <person name="Chin C."/>
            <person name="Gnerre S."/>
            <person name="Grabherr M."/>
            <person name="Kleber M."/>
            <person name="Mauceli E."/>
            <person name="MacCallum I."/>
        </authorList>
    </citation>
    <scope>NUCLEOTIDE SEQUENCE [LARGE SCALE GENOMIC DNA]</scope>
    <source>
        <strain evidence="9">Tucson 15287-2541.00</strain>
    </source>
</reference>
<feature type="domain" description="Cyclin C-terminal" evidence="7">
    <location>
        <begin position="288"/>
        <end position="408"/>
    </location>
</feature>
<dbReference type="InterPro" id="IPR013763">
    <property type="entry name" value="Cyclin-like_dom"/>
</dbReference>
<accession>B4JPV3</accession>
<evidence type="ECO:0000256" key="1">
    <source>
        <dbReference type="ARBA" id="ARBA00022618"/>
    </source>
</evidence>
<dbReference type="SMART" id="SM01332">
    <property type="entry name" value="Cyclin_C"/>
    <property type="match status" value="2"/>
</dbReference>
<dbReference type="AlphaFoldDB" id="B4JPV3"/>
<evidence type="ECO:0000256" key="2">
    <source>
        <dbReference type="ARBA" id="ARBA00023127"/>
    </source>
</evidence>
<dbReference type="STRING" id="7222.B4JPV3"/>
<name>B4JPV3_DROGR</name>
<dbReference type="GO" id="GO:0005634">
    <property type="term" value="C:nucleus"/>
    <property type="evidence" value="ECO:0007669"/>
    <property type="project" value="UniProtKB-ARBA"/>
</dbReference>
<evidence type="ECO:0000256" key="3">
    <source>
        <dbReference type="ARBA" id="ARBA00023306"/>
    </source>
</evidence>
<dbReference type="FunFam" id="1.10.472.10:FF:000001">
    <property type="entry name" value="G2/mitotic-specific cyclin"/>
    <property type="match status" value="1"/>
</dbReference>
<keyword evidence="1" id="KW-0132">Cell division</keyword>
<proteinExistence type="inferred from homology"/>
<keyword evidence="3" id="KW-0131">Cell cycle</keyword>
<evidence type="ECO:0000256" key="5">
    <source>
        <dbReference type="SAM" id="MobiDB-lite"/>
    </source>
</evidence>
<dbReference type="OrthoDB" id="5590282at2759"/>
<dbReference type="Gene3D" id="1.10.472.10">
    <property type="entry name" value="Cyclin-like"/>
    <property type="match status" value="3"/>
</dbReference>
<dbReference type="InterPro" id="IPR036915">
    <property type="entry name" value="Cyclin-like_sf"/>
</dbReference>
<dbReference type="InterPro" id="IPR004367">
    <property type="entry name" value="Cyclin_C-dom"/>
</dbReference>
<dbReference type="OMA" id="EIKEPKN"/>
<feature type="domain" description="Cyclin-like" evidence="6">
    <location>
        <begin position="507"/>
        <end position="597"/>
    </location>
</feature>
<evidence type="ECO:0000259" key="6">
    <source>
        <dbReference type="SMART" id="SM00385"/>
    </source>
</evidence>
<dbReference type="Pfam" id="PF02984">
    <property type="entry name" value="Cyclin_C"/>
    <property type="match status" value="2"/>
</dbReference>
<keyword evidence="2 4" id="KW-0195">Cyclin</keyword>
<feature type="domain" description="Cyclin C-terminal" evidence="7">
    <location>
        <begin position="503"/>
        <end position="625"/>
    </location>
</feature>
<keyword evidence="9" id="KW-1185">Reference proteome</keyword>
<dbReference type="HOGENOM" id="CLU_427155_0_0_1"/>
<dbReference type="SUPFAM" id="SSF47954">
    <property type="entry name" value="Cyclin-like"/>
    <property type="match status" value="3"/>
</dbReference>
<feature type="domain" description="Cyclin-like" evidence="6">
    <location>
        <begin position="195"/>
        <end position="279"/>
    </location>
</feature>
<sequence>MPPTKRKFRAFPAAGSQIGIDGILPPPGKGSSRRLSAPAGNNIDGNKENIQIRSKSKIPKLPMPNDKIKRTALGNLTNKAKLHSNDEEQKQKQLPKKATKEQRNALLDAENLIVFFSNKPMPMPYAMAGLKWSLVDPAVDMEDFGCRTFNDWFQVSFSARDMFNYLKRTEPRQSVHDYMPQQIHLTRMMRSGLINWMILVQLKLQLKPETPYLAVRLVDLYLSQKLIGKEKFQLLVFAAFLIAWKYQNYQLNLIKEFVKIGAGWHNRDELIQMELGILCTIRNGLGMPLSYTYLQLCAGVVHETTLILAQYILELSLTDYEMIGCSGSQLASAALFMALRMHGGNKNLNQLTWTTKLVDYTGYKLADFAGIVPLLNAILHKQPQSKVMATHMKFSAMTSYDVTKVPLLSNQEMFLHNLDLNDIKLNKLSKTPLLEADENFGKRNVFTPEASATWQPVQLPMIKLPPSAATAFKPMRLIFNDSNSTQKSSTCNSMCLQLDFSIPPSYSFLSQCASCAQVKMSTLNLARYILELSLVDCATIECSDSQLASAALFVALRMHGGIANLTKQAWTTTLVNHTGHQLAEFAEIVPVLNATLHGKSSAKTMATRMKFSQKSFYEVAKVPLLSNQEIFPYNIDLNNSI</sequence>
<evidence type="ECO:0000313" key="8">
    <source>
        <dbReference type="EMBL" id="EDV98933.1"/>
    </source>
</evidence>
<protein>
    <submittedName>
        <fullName evidence="8">GH13591</fullName>
    </submittedName>
</protein>
<evidence type="ECO:0000256" key="4">
    <source>
        <dbReference type="RuleBase" id="RU000383"/>
    </source>
</evidence>
<dbReference type="InParanoid" id="B4JPV3"/>
<organism evidence="9">
    <name type="scientific">Drosophila grimshawi</name>
    <name type="common">Hawaiian fruit fly</name>
    <name type="synonym">Idiomyia grimshawi</name>
    <dbReference type="NCBI Taxonomy" id="7222"/>
    <lineage>
        <taxon>Eukaryota</taxon>
        <taxon>Metazoa</taxon>
        <taxon>Ecdysozoa</taxon>
        <taxon>Arthropoda</taxon>
        <taxon>Hexapoda</taxon>
        <taxon>Insecta</taxon>
        <taxon>Pterygota</taxon>
        <taxon>Neoptera</taxon>
        <taxon>Endopterygota</taxon>
        <taxon>Diptera</taxon>
        <taxon>Brachycera</taxon>
        <taxon>Muscomorpha</taxon>
        <taxon>Ephydroidea</taxon>
        <taxon>Drosophilidae</taxon>
        <taxon>Drosophila</taxon>
        <taxon>Hawaiian Drosophila</taxon>
    </lineage>
</organism>
<dbReference type="Proteomes" id="UP000001070">
    <property type="component" value="Unassembled WGS sequence"/>
</dbReference>
<evidence type="ECO:0000259" key="7">
    <source>
        <dbReference type="SMART" id="SM01332"/>
    </source>
</evidence>
<comment type="similarity">
    <text evidence="4">Belongs to the cyclin family.</text>
</comment>
<feature type="region of interest" description="Disordered" evidence="5">
    <location>
        <begin position="1"/>
        <end position="101"/>
    </location>
</feature>
<dbReference type="GO" id="GO:0051301">
    <property type="term" value="P:cell division"/>
    <property type="evidence" value="ECO:0007669"/>
    <property type="project" value="UniProtKB-KW"/>
</dbReference>
<dbReference type="InterPro" id="IPR039361">
    <property type="entry name" value="Cyclin"/>
</dbReference>
<dbReference type="InterPro" id="IPR006671">
    <property type="entry name" value="Cyclin_N"/>
</dbReference>
<dbReference type="PANTHER" id="PTHR10177">
    <property type="entry name" value="CYCLINS"/>
    <property type="match status" value="1"/>
</dbReference>